<reference evidence="2 4" key="2">
    <citation type="submission" date="2018-12" db="EMBL/GenBank/DDBJ databases">
        <authorList>
            <consortium name="Pathogen Informatics"/>
        </authorList>
    </citation>
    <scope>NUCLEOTIDE SEQUENCE [LARGE SCALE GENOMIC DNA]</scope>
    <source>
        <strain evidence="2 4">NCTC11976</strain>
    </source>
</reference>
<evidence type="ECO:0000313" key="4">
    <source>
        <dbReference type="Proteomes" id="UP000277577"/>
    </source>
</evidence>
<dbReference type="Proteomes" id="UP000277577">
    <property type="component" value="Chromosome"/>
</dbReference>
<evidence type="ECO:0000313" key="1">
    <source>
        <dbReference type="EMBL" id="KTC82217.1"/>
    </source>
</evidence>
<dbReference type="EMBL" id="LNXW01000009">
    <property type="protein sequence ID" value="KTC82217.1"/>
    <property type="molecule type" value="Genomic_DNA"/>
</dbReference>
<reference evidence="1 3" key="1">
    <citation type="submission" date="2015-11" db="EMBL/GenBank/DDBJ databases">
        <title>Genomic analysis of 38 Legionella species identifies large and diverse effector repertoires.</title>
        <authorList>
            <person name="Burstein D."/>
            <person name="Amaro F."/>
            <person name="Zusman T."/>
            <person name="Lifshitz Z."/>
            <person name="Cohen O."/>
            <person name="Gilbert J.A."/>
            <person name="Pupko T."/>
            <person name="Shuman H.A."/>
            <person name="Segal G."/>
        </authorList>
    </citation>
    <scope>NUCLEOTIDE SEQUENCE [LARGE SCALE GENOMIC DNA]</scope>
    <source>
        <strain evidence="1 3">ORW</strain>
    </source>
</reference>
<evidence type="ECO:0000313" key="3">
    <source>
        <dbReference type="Proteomes" id="UP000054921"/>
    </source>
</evidence>
<protein>
    <submittedName>
        <fullName evidence="1">Uncharacterized protein</fullName>
    </submittedName>
</protein>
<keyword evidence="4" id="KW-1185">Reference proteome</keyword>
<dbReference type="Proteomes" id="UP000054921">
    <property type="component" value="Unassembled WGS sequence"/>
</dbReference>
<dbReference type="AlphaFoldDB" id="A0A0W0SGD5"/>
<dbReference type="OrthoDB" id="5657108at2"/>
<dbReference type="EMBL" id="LR134173">
    <property type="protein sequence ID" value="VEB32943.1"/>
    <property type="molecule type" value="Genomic_DNA"/>
</dbReference>
<proteinExistence type="predicted"/>
<dbReference type="RefSeq" id="WP_028380793.1">
    <property type="nucleotide sequence ID" value="NZ_CAAAIT010000003.1"/>
</dbReference>
<accession>A0A0W0SGD5</accession>
<name>A0A0W0SGD5_9GAMM</name>
<organism evidence="1 3">
    <name type="scientific">Legionella cherrii</name>
    <dbReference type="NCBI Taxonomy" id="28084"/>
    <lineage>
        <taxon>Bacteria</taxon>
        <taxon>Pseudomonadati</taxon>
        <taxon>Pseudomonadota</taxon>
        <taxon>Gammaproteobacteria</taxon>
        <taxon>Legionellales</taxon>
        <taxon>Legionellaceae</taxon>
        <taxon>Legionella</taxon>
    </lineage>
</organism>
<evidence type="ECO:0000313" key="2">
    <source>
        <dbReference type="EMBL" id="VEB32943.1"/>
    </source>
</evidence>
<sequence length="122" mass="14103">MSEHQKEDKGGMGLFASLKAPPKNTVESQFQSLVNRIEDEITYCKQQKEKHPRFQNYSDQISVLNATRNYLYGNIEFNLLEEYMRIYPKWDKSFEASSTKVLINEAIAFKNGQQPSSMSLGK</sequence>
<dbReference type="PATRIC" id="fig|28084.5.peg.519"/>
<gene>
    <name evidence="1" type="ORF">Lche_0481</name>
    <name evidence="2" type="ORF">NCTC11976_00178</name>
</gene>